<keyword evidence="1" id="KW-0812">Transmembrane</keyword>
<dbReference type="AlphaFoldDB" id="A0A5B6VYP7"/>
<reference evidence="3" key="1">
    <citation type="journal article" date="2019" name="Plant Biotechnol. J.">
        <title>Genome sequencing of the Australian wild diploid species Gossypium australe highlights disease resistance and delayed gland morphogenesis.</title>
        <authorList>
            <person name="Cai Y."/>
            <person name="Cai X."/>
            <person name="Wang Q."/>
            <person name="Wang P."/>
            <person name="Zhang Y."/>
            <person name="Cai C."/>
            <person name="Xu Y."/>
            <person name="Wang K."/>
            <person name="Zhou Z."/>
            <person name="Wang C."/>
            <person name="Geng S."/>
            <person name="Li B."/>
            <person name="Dong Q."/>
            <person name="Hou Y."/>
            <person name="Wang H."/>
            <person name="Ai P."/>
            <person name="Liu Z."/>
            <person name="Yi F."/>
            <person name="Sun M."/>
            <person name="An G."/>
            <person name="Cheng J."/>
            <person name="Zhang Y."/>
            <person name="Shi Q."/>
            <person name="Xie Y."/>
            <person name="Shi X."/>
            <person name="Chang Y."/>
            <person name="Huang F."/>
            <person name="Chen Y."/>
            <person name="Hong S."/>
            <person name="Mi L."/>
            <person name="Sun Q."/>
            <person name="Zhang L."/>
            <person name="Zhou B."/>
            <person name="Peng R."/>
            <person name="Zhang X."/>
            <person name="Liu F."/>
        </authorList>
    </citation>
    <scope>NUCLEOTIDE SEQUENCE [LARGE SCALE GENOMIC DNA]</scope>
    <source>
        <strain evidence="3">cv. PA1801</strain>
    </source>
</reference>
<gene>
    <name evidence="2" type="ORF">EPI10_024405</name>
</gene>
<evidence type="ECO:0000313" key="3">
    <source>
        <dbReference type="Proteomes" id="UP000325315"/>
    </source>
</evidence>
<keyword evidence="3" id="KW-1185">Reference proteome</keyword>
<evidence type="ECO:0000313" key="2">
    <source>
        <dbReference type="EMBL" id="KAA3474082.1"/>
    </source>
</evidence>
<feature type="transmembrane region" description="Helical" evidence="1">
    <location>
        <begin position="48"/>
        <end position="67"/>
    </location>
</feature>
<accession>A0A5B6VYP7</accession>
<sequence>MTCVQATSYSIIFINKVSLSPYIYSSFVVKASLLFSKWLKVFSKEYKLVVEALNLLIYGLLTTIFFLEMPCMMGVDSIHLFIHEYESHSGQLVNFDKSMVFFSANTSDVDKKRNALDNILSIISGWNTQFLSQGRRVVLIKSILQSLPSHAMSCSLLPNSMCDSFHASFNRFWWQKSPQQRL</sequence>
<dbReference type="PANTHER" id="PTHR33116">
    <property type="entry name" value="REVERSE TRANSCRIPTASE ZINC-BINDING DOMAIN-CONTAINING PROTEIN-RELATED-RELATED"/>
    <property type="match status" value="1"/>
</dbReference>
<comment type="caution">
    <text evidence="2">The sequence shown here is derived from an EMBL/GenBank/DDBJ whole genome shotgun (WGS) entry which is preliminary data.</text>
</comment>
<evidence type="ECO:0000256" key="1">
    <source>
        <dbReference type="SAM" id="Phobius"/>
    </source>
</evidence>
<keyword evidence="2" id="KW-0808">Transferase</keyword>
<keyword evidence="1" id="KW-1133">Transmembrane helix</keyword>
<name>A0A5B6VYP7_9ROSI</name>
<organism evidence="2 3">
    <name type="scientific">Gossypium australe</name>
    <dbReference type="NCBI Taxonomy" id="47621"/>
    <lineage>
        <taxon>Eukaryota</taxon>
        <taxon>Viridiplantae</taxon>
        <taxon>Streptophyta</taxon>
        <taxon>Embryophyta</taxon>
        <taxon>Tracheophyta</taxon>
        <taxon>Spermatophyta</taxon>
        <taxon>Magnoliopsida</taxon>
        <taxon>eudicotyledons</taxon>
        <taxon>Gunneridae</taxon>
        <taxon>Pentapetalae</taxon>
        <taxon>rosids</taxon>
        <taxon>malvids</taxon>
        <taxon>Malvales</taxon>
        <taxon>Malvaceae</taxon>
        <taxon>Malvoideae</taxon>
        <taxon>Gossypium</taxon>
    </lineage>
</organism>
<dbReference type="OrthoDB" id="1741891at2759"/>
<dbReference type="GO" id="GO:0003964">
    <property type="term" value="F:RNA-directed DNA polymerase activity"/>
    <property type="evidence" value="ECO:0007669"/>
    <property type="project" value="UniProtKB-KW"/>
</dbReference>
<protein>
    <submittedName>
        <fullName evidence="2">Reverse transcriptase</fullName>
    </submittedName>
</protein>
<dbReference type="EMBL" id="SMMG02000005">
    <property type="protein sequence ID" value="KAA3474082.1"/>
    <property type="molecule type" value="Genomic_DNA"/>
</dbReference>
<feature type="transmembrane region" description="Helical" evidence="1">
    <location>
        <begin position="19"/>
        <end position="36"/>
    </location>
</feature>
<dbReference type="Proteomes" id="UP000325315">
    <property type="component" value="Unassembled WGS sequence"/>
</dbReference>
<keyword evidence="1" id="KW-0472">Membrane</keyword>
<keyword evidence="2" id="KW-0695">RNA-directed DNA polymerase</keyword>
<proteinExistence type="predicted"/>
<keyword evidence="2" id="KW-0548">Nucleotidyltransferase</keyword>
<dbReference type="PANTHER" id="PTHR33116:SF86">
    <property type="entry name" value="REVERSE TRANSCRIPTASE DOMAIN-CONTAINING PROTEIN"/>
    <property type="match status" value="1"/>
</dbReference>